<dbReference type="Gene3D" id="1.10.287.130">
    <property type="match status" value="1"/>
</dbReference>
<dbReference type="InterPro" id="IPR005467">
    <property type="entry name" value="His_kinase_dom"/>
</dbReference>
<dbReference type="SMART" id="SM00388">
    <property type="entry name" value="HisKA"/>
    <property type="match status" value="1"/>
</dbReference>
<evidence type="ECO:0000256" key="4">
    <source>
        <dbReference type="PROSITE-ProRule" id="PRU00169"/>
    </source>
</evidence>
<feature type="domain" description="Histidine kinase" evidence="6">
    <location>
        <begin position="257"/>
        <end position="475"/>
    </location>
</feature>
<dbReference type="SMART" id="SM00448">
    <property type="entry name" value="REC"/>
    <property type="match status" value="1"/>
</dbReference>
<evidence type="ECO:0000313" key="9">
    <source>
        <dbReference type="Proteomes" id="UP000219422"/>
    </source>
</evidence>
<dbReference type="AlphaFoldDB" id="A0A291N792"/>
<feature type="modified residue" description="4-aspartylphosphate" evidence="4">
    <location>
        <position position="542"/>
    </location>
</feature>
<sequence length="621" mass="65227">MACRAIIWPAPSWGHAFPAPCKPPTSCTSTCFAPSSRAAMTSPPGASNASGAWPSGTTMPEIDPDALRQTGRPSVRWSDIVHALATIAGAATLADLETALHCVCQDIVGAKDSFLLFPADAGLPATNVHGAGMTGAAPSVSPIGYAGTRAFLAPRNATSPSLMRDSMKSMASFPIGTQPSPAMLRVYWHDAGHPTDAETSLLELFAGAGAATLPRLTEPCAAGAQRSAAEAKAIAGPATADSLHAHKMEALGRNVATLVHDLGNLLLPIMAGLELITRSTGDDRQVSDHLDMAMSATASAQALLRNLLDFTRKEAAQSTALAPSHFLADMQPILSMTAGPTISLRIEAAPDLPKLIAERQLLEVALLHLVANARDAMPAGGEVIVGAQRIDETTARNAVPNPWIRLFVRDRGSGMDETTRRRAGERFFTTKKRGTGTGLGLAMVRDMAENGGGKLDIVSDRKTGTEIGLWLPLAPQTPAASDEQHASNDAKLAFVIDDHGLVRKGIAALLREDGYRVVEMDNAPACLAEIEAGTIPDLIVADYLMPGMTGLSLANRLDAQHPGIPFLLVSAIDDIAQLPGNVVRIGKPFRPHHLQAGIRKARHHCSTPDANCAPSPRRAAG</sequence>
<accession>A0A291N792</accession>
<gene>
    <name evidence="8" type="ORF">A6768_24965</name>
</gene>
<dbReference type="Gene3D" id="3.30.565.10">
    <property type="entry name" value="Histidine kinase-like ATPase, C-terminal domain"/>
    <property type="match status" value="1"/>
</dbReference>
<dbReference type="Pfam" id="PF00072">
    <property type="entry name" value="Response_reg"/>
    <property type="match status" value="1"/>
</dbReference>
<feature type="compositionally biased region" description="Polar residues" evidence="5">
    <location>
        <begin position="44"/>
        <end position="58"/>
    </location>
</feature>
<protein>
    <recommendedName>
        <fullName evidence="2">histidine kinase</fullName>
        <ecNumber evidence="2">2.7.13.3</ecNumber>
    </recommendedName>
</protein>
<feature type="domain" description="Response regulatory" evidence="7">
    <location>
        <begin position="492"/>
        <end position="602"/>
    </location>
</feature>
<dbReference type="InterPro" id="IPR036890">
    <property type="entry name" value="HATPase_C_sf"/>
</dbReference>
<dbReference type="SUPFAM" id="SSF52172">
    <property type="entry name" value="CheY-like"/>
    <property type="match status" value="1"/>
</dbReference>
<dbReference type="Pfam" id="PF02518">
    <property type="entry name" value="HATPase_c"/>
    <property type="match status" value="1"/>
</dbReference>
<dbReference type="SUPFAM" id="SSF55874">
    <property type="entry name" value="ATPase domain of HSP90 chaperone/DNA topoisomerase II/histidine kinase"/>
    <property type="match status" value="1"/>
</dbReference>
<dbReference type="CDD" id="cd00156">
    <property type="entry name" value="REC"/>
    <property type="match status" value="1"/>
</dbReference>
<dbReference type="InterPro" id="IPR036097">
    <property type="entry name" value="HisK_dim/P_sf"/>
</dbReference>
<dbReference type="InterPro" id="IPR003594">
    <property type="entry name" value="HATPase_dom"/>
</dbReference>
<dbReference type="PANTHER" id="PTHR43547">
    <property type="entry name" value="TWO-COMPONENT HISTIDINE KINASE"/>
    <property type="match status" value="1"/>
</dbReference>
<reference evidence="8 9" key="1">
    <citation type="submission" date="2017-10" db="EMBL/GenBank/DDBJ databases">
        <title>Sphingobium yanoikuyae S72.</title>
        <authorList>
            <person name="Sanchez E."/>
            <person name="Bustos P."/>
            <person name="Mendoza P."/>
            <person name="Guo X."/>
            <person name="Mendoza A."/>
        </authorList>
    </citation>
    <scope>NUCLEOTIDE SEQUENCE [LARGE SCALE GENOMIC DNA]</scope>
    <source>
        <strain evidence="8 9">S72</strain>
    </source>
</reference>
<comment type="catalytic activity">
    <reaction evidence="1">
        <text>ATP + protein L-histidine = ADP + protein N-phospho-L-histidine.</text>
        <dbReference type="EC" id="2.7.13.3"/>
    </reaction>
</comment>
<feature type="region of interest" description="Disordered" evidence="5">
    <location>
        <begin position="601"/>
        <end position="621"/>
    </location>
</feature>
<dbReference type="EC" id="2.7.13.3" evidence="2"/>
<evidence type="ECO:0000259" key="7">
    <source>
        <dbReference type="PROSITE" id="PS50110"/>
    </source>
</evidence>
<evidence type="ECO:0000259" key="6">
    <source>
        <dbReference type="PROSITE" id="PS50109"/>
    </source>
</evidence>
<dbReference type="PROSITE" id="PS50110">
    <property type="entry name" value="RESPONSE_REGULATORY"/>
    <property type="match status" value="1"/>
</dbReference>
<dbReference type="InterPro" id="IPR011006">
    <property type="entry name" value="CheY-like_superfamily"/>
</dbReference>
<dbReference type="Gene3D" id="3.40.50.2300">
    <property type="match status" value="1"/>
</dbReference>
<dbReference type="InterPro" id="IPR001789">
    <property type="entry name" value="Sig_transdc_resp-reg_receiver"/>
</dbReference>
<dbReference type="InterPro" id="IPR004358">
    <property type="entry name" value="Sig_transdc_His_kin-like_C"/>
</dbReference>
<dbReference type="Proteomes" id="UP000219422">
    <property type="component" value="Chromosome"/>
</dbReference>
<feature type="region of interest" description="Disordered" evidence="5">
    <location>
        <begin position="39"/>
        <end position="70"/>
    </location>
</feature>
<dbReference type="PROSITE" id="PS50109">
    <property type="entry name" value="HIS_KIN"/>
    <property type="match status" value="1"/>
</dbReference>
<proteinExistence type="predicted"/>
<dbReference type="EMBL" id="CP023741">
    <property type="protein sequence ID" value="ATI82928.1"/>
    <property type="molecule type" value="Genomic_DNA"/>
</dbReference>
<evidence type="ECO:0000256" key="5">
    <source>
        <dbReference type="SAM" id="MobiDB-lite"/>
    </source>
</evidence>
<evidence type="ECO:0000256" key="3">
    <source>
        <dbReference type="ARBA" id="ARBA00022553"/>
    </source>
</evidence>
<evidence type="ECO:0000256" key="2">
    <source>
        <dbReference type="ARBA" id="ARBA00012438"/>
    </source>
</evidence>
<dbReference type="SMART" id="SM00387">
    <property type="entry name" value="HATPase_c"/>
    <property type="match status" value="1"/>
</dbReference>
<keyword evidence="3 4" id="KW-0597">Phosphoprotein</keyword>
<dbReference type="SUPFAM" id="SSF47384">
    <property type="entry name" value="Homodimeric domain of signal transducing histidine kinase"/>
    <property type="match status" value="1"/>
</dbReference>
<dbReference type="GO" id="GO:0000155">
    <property type="term" value="F:phosphorelay sensor kinase activity"/>
    <property type="evidence" value="ECO:0007669"/>
    <property type="project" value="InterPro"/>
</dbReference>
<evidence type="ECO:0000313" key="8">
    <source>
        <dbReference type="EMBL" id="ATI82928.1"/>
    </source>
</evidence>
<dbReference type="PANTHER" id="PTHR43547:SF2">
    <property type="entry name" value="HYBRID SIGNAL TRANSDUCTION HISTIDINE KINASE C"/>
    <property type="match status" value="1"/>
</dbReference>
<evidence type="ECO:0000256" key="1">
    <source>
        <dbReference type="ARBA" id="ARBA00000085"/>
    </source>
</evidence>
<dbReference type="InterPro" id="IPR003661">
    <property type="entry name" value="HisK_dim/P_dom"/>
</dbReference>
<organism evidence="8 9">
    <name type="scientific">Sphingobium yanoikuyae</name>
    <name type="common">Sphingomonas yanoikuyae</name>
    <dbReference type="NCBI Taxonomy" id="13690"/>
    <lineage>
        <taxon>Bacteria</taxon>
        <taxon>Pseudomonadati</taxon>
        <taxon>Pseudomonadota</taxon>
        <taxon>Alphaproteobacteria</taxon>
        <taxon>Sphingomonadales</taxon>
        <taxon>Sphingomonadaceae</taxon>
        <taxon>Sphingobium</taxon>
    </lineage>
</organism>
<dbReference type="CDD" id="cd00082">
    <property type="entry name" value="HisKA"/>
    <property type="match status" value="1"/>
</dbReference>
<name>A0A291N792_SPHYA</name>
<dbReference type="KEGG" id="sya:A6768_24965"/>
<dbReference type="PRINTS" id="PR00344">
    <property type="entry name" value="BCTRLSENSOR"/>
</dbReference>